<dbReference type="OrthoDB" id="5905433at2"/>
<dbReference type="InterPro" id="IPR008622">
    <property type="entry name" value="FliT"/>
</dbReference>
<protein>
    <recommendedName>
        <fullName evidence="5">Flagellar protein FliT</fullName>
    </recommendedName>
</protein>
<accession>A0A0T7DQB8</accession>
<evidence type="ECO:0000256" key="3">
    <source>
        <dbReference type="ARBA" id="ARBA00022795"/>
    </source>
</evidence>
<evidence type="ECO:0000256" key="1">
    <source>
        <dbReference type="ARBA" id="ARBA00004514"/>
    </source>
</evidence>
<dbReference type="Pfam" id="PF05400">
    <property type="entry name" value="FliT"/>
    <property type="match status" value="1"/>
</dbReference>
<proteinExistence type="predicted"/>
<reference evidence="9" key="2">
    <citation type="submission" date="2014-06" db="EMBL/GenBank/DDBJ databases">
        <authorList>
            <person name="Le Roux Frederique"/>
        </authorList>
    </citation>
    <scope>NUCLEOTIDE SEQUENCE [LARGE SCALE GENOMIC DNA]</scope>
    <source>
        <strain evidence="9">J5-5</strain>
    </source>
</reference>
<dbReference type="GeneID" id="93899350"/>
<dbReference type="AlphaFoldDB" id="A0A0T7DQB8"/>
<name>A0A0T7DQB8_9VIBR</name>
<dbReference type="Proteomes" id="UP000049495">
    <property type="component" value="Unassembled WGS sequence"/>
</dbReference>
<comment type="caution">
    <text evidence="6">The sequence shown here is derived from an EMBL/GenBank/DDBJ whole genome shotgun (WGS) entry which is preliminary data.</text>
</comment>
<evidence type="ECO:0000313" key="9">
    <source>
        <dbReference type="Proteomes" id="UP000049495"/>
    </source>
</evidence>
<comment type="subcellular location">
    <subcellularLocation>
        <location evidence="1">Cytoplasm</location>
        <location evidence="1">Cytosol</location>
    </subcellularLocation>
</comment>
<keyword evidence="3" id="KW-1005">Bacterial flagellum biogenesis</keyword>
<evidence type="ECO:0000256" key="5">
    <source>
        <dbReference type="ARBA" id="ARBA00093797"/>
    </source>
</evidence>
<evidence type="ECO:0000256" key="2">
    <source>
        <dbReference type="ARBA" id="ARBA00022490"/>
    </source>
</evidence>
<dbReference type="EMBL" id="CCJV01000013">
    <property type="protein sequence ID" value="CDS94119.1"/>
    <property type="molecule type" value="Genomic_DNA"/>
</dbReference>
<keyword evidence="2" id="KW-0963">Cytoplasm</keyword>
<evidence type="ECO:0000313" key="8">
    <source>
        <dbReference type="Proteomes" id="UP000049077"/>
    </source>
</evidence>
<reference evidence="6 8" key="1">
    <citation type="submission" date="2014-06" db="EMBL/GenBank/DDBJ databases">
        <authorList>
            <person name="Le Roux F."/>
        </authorList>
    </citation>
    <scope>NUCLEOTIDE SEQUENCE</scope>
    <source>
        <strain evidence="7 8">J5-4</strain>
        <strain evidence="6">J5-5</strain>
    </source>
</reference>
<organism evidence="6 9">
    <name type="scientific">Vibrio crassostreae</name>
    <dbReference type="NCBI Taxonomy" id="246167"/>
    <lineage>
        <taxon>Bacteria</taxon>
        <taxon>Pseudomonadati</taxon>
        <taxon>Pseudomonadota</taxon>
        <taxon>Gammaproteobacteria</taxon>
        <taxon>Vibrionales</taxon>
        <taxon>Vibrionaceae</taxon>
        <taxon>Vibrio</taxon>
    </lineage>
</organism>
<gene>
    <name evidence="7" type="ORF">VCR4J5_690004</name>
    <name evidence="6" type="ORF">VCR5J5_110005</name>
</gene>
<dbReference type="RefSeq" id="WP_048661524.1">
    <property type="nucleotide sequence ID" value="NZ_AP025476.1"/>
</dbReference>
<evidence type="ECO:0000256" key="4">
    <source>
        <dbReference type="ARBA" id="ARBA00023186"/>
    </source>
</evidence>
<sequence length="101" mass="11841">MNSQLKELCELDQLILSKLEFSEINAEEITLLVDNREQLLQNVLQIIDSHPDVKQSSEWFEAIIRTRKLVELMQSETSRVGKALHKYRHGAKSVQQYKKFL</sequence>
<dbReference type="EMBL" id="CCJX01000156">
    <property type="protein sequence ID" value="CDT53567.1"/>
    <property type="molecule type" value="Genomic_DNA"/>
</dbReference>
<dbReference type="Proteomes" id="UP000049077">
    <property type="component" value="Unassembled WGS sequence"/>
</dbReference>
<keyword evidence="4" id="KW-0143">Chaperone</keyword>
<keyword evidence="8" id="KW-1185">Reference proteome</keyword>
<evidence type="ECO:0000313" key="6">
    <source>
        <dbReference type="EMBL" id="CDS94119.1"/>
    </source>
</evidence>
<evidence type="ECO:0000313" key="7">
    <source>
        <dbReference type="EMBL" id="CDT53567.1"/>
    </source>
</evidence>